<comment type="caution">
    <text evidence="1">The sequence shown here is derived from an EMBL/GenBank/DDBJ whole genome shotgun (WGS) entry which is preliminary data.</text>
</comment>
<reference evidence="1" key="1">
    <citation type="submission" date="2021-01" db="EMBL/GenBank/DDBJ databases">
        <title>Phytophthora aleatoria, a newly-described species from Pinus radiata is distinct from Phytophthora cactorum isolates based on comparative genomics.</title>
        <authorList>
            <person name="Mcdougal R."/>
            <person name="Panda P."/>
            <person name="Williams N."/>
            <person name="Studholme D.J."/>
        </authorList>
    </citation>
    <scope>NUCLEOTIDE SEQUENCE</scope>
    <source>
        <strain evidence="1">NZFS 4037</strain>
    </source>
</reference>
<protein>
    <submittedName>
        <fullName evidence="1">Uncharacterized protein</fullName>
    </submittedName>
</protein>
<sequence length="67" mass="7554">MLVPAVIVVNPCCMHARAGVLVLSYPPVVRYSAYFVANRELCKMKSWQVCFTAEYSISGGIFTRPRR</sequence>
<dbReference type="AlphaFoldDB" id="A0A8J5IAB4"/>
<name>A0A8J5IAB4_9STRA</name>
<evidence type="ECO:0000313" key="2">
    <source>
        <dbReference type="Proteomes" id="UP000709295"/>
    </source>
</evidence>
<dbReference type="Proteomes" id="UP000709295">
    <property type="component" value="Unassembled WGS sequence"/>
</dbReference>
<organism evidence="1 2">
    <name type="scientific">Phytophthora aleatoria</name>
    <dbReference type="NCBI Taxonomy" id="2496075"/>
    <lineage>
        <taxon>Eukaryota</taxon>
        <taxon>Sar</taxon>
        <taxon>Stramenopiles</taxon>
        <taxon>Oomycota</taxon>
        <taxon>Peronosporomycetes</taxon>
        <taxon>Peronosporales</taxon>
        <taxon>Peronosporaceae</taxon>
        <taxon>Phytophthora</taxon>
    </lineage>
</organism>
<dbReference type="EMBL" id="JAENGY010001636">
    <property type="protein sequence ID" value="KAG6947924.1"/>
    <property type="molecule type" value="Genomic_DNA"/>
</dbReference>
<proteinExistence type="predicted"/>
<evidence type="ECO:0000313" key="1">
    <source>
        <dbReference type="EMBL" id="KAG6947924.1"/>
    </source>
</evidence>
<gene>
    <name evidence="1" type="ORF">JG688_00015335</name>
</gene>
<accession>A0A8J5IAB4</accession>
<keyword evidence="2" id="KW-1185">Reference proteome</keyword>